<evidence type="ECO:0000256" key="11">
    <source>
        <dbReference type="ARBA" id="ARBA00023125"/>
    </source>
</evidence>
<keyword evidence="3" id="KW-0479">Metal-binding</keyword>
<evidence type="ECO:0000256" key="4">
    <source>
        <dbReference type="ARBA" id="ARBA00022741"/>
    </source>
</evidence>
<name>A0A0J7KNW7_LASNI</name>
<dbReference type="Gene3D" id="3.40.50.300">
    <property type="entry name" value="P-loop containing nucleotide triphosphate hydrolases"/>
    <property type="match status" value="2"/>
</dbReference>
<dbReference type="InterPro" id="IPR006935">
    <property type="entry name" value="Helicase/UvrB_N"/>
</dbReference>
<dbReference type="GO" id="GO:0003678">
    <property type="term" value="F:DNA helicase activity"/>
    <property type="evidence" value="ECO:0007669"/>
    <property type="project" value="InterPro"/>
</dbReference>
<gene>
    <name evidence="16" type="ORF">RF55_8048</name>
</gene>
<keyword evidence="7 16" id="KW-0347">Helicase</keyword>
<dbReference type="Proteomes" id="UP000036403">
    <property type="component" value="Unassembled WGS sequence"/>
</dbReference>
<evidence type="ECO:0000259" key="15">
    <source>
        <dbReference type="PROSITE" id="PS51193"/>
    </source>
</evidence>
<evidence type="ECO:0000256" key="14">
    <source>
        <dbReference type="ARBA" id="ARBA00023242"/>
    </source>
</evidence>
<dbReference type="InterPro" id="IPR006554">
    <property type="entry name" value="Helicase-like_DEXD_c2"/>
</dbReference>
<evidence type="ECO:0000256" key="6">
    <source>
        <dbReference type="ARBA" id="ARBA00022801"/>
    </source>
</evidence>
<keyword evidence="6" id="KW-0378">Hydrolase</keyword>
<dbReference type="Pfam" id="PF13307">
    <property type="entry name" value="Helicase_C_2"/>
    <property type="match status" value="1"/>
</dbReference>
<sequence>MPDITINDIIVSFPFKPYSVQEEYMRKVIECLQNGQHGVLESPTGTGKTLCLLCSSLSWLLTKKAQLQAQVLAGAVEKKDFGGHFFKYLINGLEKASGVPDNVQNFGWAMPKIIYASRTHSQLSQAMHELKKTSYKHVATAVLGSRDQLCIHPEVSKEASAFNKIHMCHSKVKSRTCFYFNNVEARKDDPVFKQEVLDIEDLVKVGQKHKCCPYFLAKEFKQNADIVFMPYNYLLDPKTRKSQGIDLQNTVVLLDEAHNVEKVCEEAASLQISSTDIAICIDEVTAVMKDMAKDADLQNDFLSENNVQKDFTAEDLYILKAMFLELEKAVDSIELKNRNEGDTFPGGFIFELLEKVELTHGKEQIVIDKLEKVILYLTTTSTSPFARKGNALQKFSDLLKTAFNSGGSIVRHKEKVKRCYKVHIQMEEQKKNYKSDVWETKKTTKTDGKLISYWCFSPGFGMEQMVEQGIRSVILTSGTLSPMKPFISELGIPIAVQLENPHIVTKQQVCVGVLSQGPDNHPLNSSYNTRNDPKYIASLGRTVYNFSCIVPHGLLIFFPSYPIMKKCRDDWQNMGLWTQIAERKPIYVEPTSKDGFVNVMNEYYQKIRDPSCKGAVFMAVCRGKVSEGLDFANANGRAVLIIGLPFPPLKDPRVMLKQRYLEEIRTTEKELPQPDIIRAQYGNEDISLPAVGATFETTLPLKQKAQNNLVTKETKNSFNLDMYLDESVKDKEKSVKPQSAINFSACKLKDNQSTCELARYVDEPTAKRRKINILPSRVDAYFSAPSTSSSTVLESNSVNITSNIKEANKDDKKTLGKQYLKDDFRVFLKNNTLKLLRIV</sequence>
<keyword evidence="17" id="KW-1185">Reference proteome</keyword>
<keyword evidence="4" id="KW-0547">Nucleotide-binding</keyword>
<dbReference type="GO" id="GO:0005634">
    <property type="term" value="C:nucleus"/>
    <property type="evidence" value="ECO:0007669"/>
    <property type="project" value="UniProtKB-SubCell"/>
</dbReference>
<evidence type="ECO:0000256" key="10">
    <source>
        <dbReference type="ARBA" id="ARBA00023014"/>
    </source>
</evidence>
<keyword evidence="5" id="KW-0227">DNA damage</keyword>
<dbReference type="Pfam" id="PF04851">
    <property type="entry name" value="ResIII"/>
    <property type="match status" value="1"/>
</dbReference>
<keyword evidence="2" id="KW-0004">4Fe-4S</keyword>
<dbReference type="GO" id="GO:0003677">
    <property type="term" value="F:DNA binding"/>
    <property type="evidence" value="ECO:0007669"/>
    <property type="project" value="UniProtKB-KW"/>
</dbReference>
<dbReference type="SMART" id="SM00488">
    <property type="entry name" value="DEXDc2"/>
    <property type="match status" value="1"/>
</dbReference>
<dbReference type="InterPro" id="IPR045028">
    <property type="entry name" value="DinG/Rad3-like"/>
</dbReference>
<evidence type="ECO:0000256" key="3">
    <source>
        <dbReference type="ARBA" id="ARBA00022723"/>
    </source>
</evidence>
<evidence type="ECO:0000256" key="1">
    <source>
        <dbReference type="ARBA" id="ARBA00004123"/>
    </source>
</evidence>
<dbReference type="InterPro" id="IPR010614">
    <property type="entry name" value="RAD3-like_helicase_DEAD"/>
</dbReference>
<evidence type="ECO:0000256" key="12">
    <source>
        <dbReference type="ARBA" id="ARBA00023204"/>
    </source>
</evidence>
<dbReference type="PANTHER" id="PTHR11472:SF34">
    <property type="entry name" value="REGULATOR OF TELOMERE ELONGATION HELICASE 1"/>
    <property type="match status" value="1"/>
</dbReference>
<dbReference type="InterPro" id="IPR014013">
    <property type="entry name" value="Helic_SF1/SF2_ATP-bd_DinG/Rad3"/>
</dbReference>
<keyword evidence="9" id="KW-0408">Iron</keyword>
<evidence type="ECO:0000313" key="16">
    <source>
        <dbReference type="EMBL" id="KMQ92022.1"/>
    </source>
</evidence>
<keyword evidence="10" id="KW-0411">Iron-sulfur</keyword>
<dbReference type="Pfam" id="PF06733">
    <property type="entry name" value="DEAD_2"/>
    <property type="match status" value="1"/>
</dbReference>
<evidence type="ECO:0000313" key="17">
    <source>
        <dbReference type="Proteomes" id="UP000036403"/>
    </source>
</evidence>
<dbReference type="GO" id="GO:0070182">
    <property type="term" value="F:DNA polymerase binding"/>
    <property type="evidence" value="ECO:0007669"/>
    <property type="project" value="TreeGrafter"/>
</dbReference>
<dbReference type="GO" id="GO:1904430">
    <property type="term" value="P:negative regulation of t-circle formation"/>
    <property type="evidence" value="ECO:0007669"/>
    <property type="project" value="TreeGrafter"/>
</dbReference>
<organism evidence="16 17">
    <name type="scientific">Lasius niger</name>
    <name type="common">Black garden ant</name>
    <dbReference type="NCBI Taxonomy" id="67767"/>
    <lineage>
        <taxon>Eukaryota</taxon>
        <taxon>Metazoa</taxon>
        <taxon>Ecdysozoa</taxon>
        <taxon>Arthropoda</taxon>
        <taxon>Hexapoda</taxon>
        <taxon>Insecta</taxon>
        <taxon>Pterygota</taxon>
        <taxon>Neoptera</taxon>
        <taxon>Endopterygota</taxon>
        <taxon>Hymenoptera</taxon>
        <taxon>Apocrita</taxon>
        <taxon>Aculeata</taxon>
        <taxon>Formicoidea</taxon>
        <taxon>Formicidae</taxon>
        <taxon>Formicinae</taxon>
        <taxon>Lasius</taxon>
        <taxon>Lasius</taxon>
    </lineage>
</organism>
<dbReference type="PANTHER" id="PTHR11472">
    <property type="entry name" value="DNA REPAIR DEAD HELICASE RAD3/XP-D SUBFAMILY MEMBER"/>
    <property type="match status" value="1"/>
</dbReference>
<dbReference type="SUPFAM" id="SSF52540">
    <property type="entry name" value="P-loop containing nucleoside triphosphate hydrolases"/>
    <property type="match status" value="1"/>
</dbReference>
<keyword evidence="11" id="KW-0238">DNA-binding</keyword>
<dbReference type="GO" id="GO:0010569">
    <property type="term" value="P:regulation of double-strand break repair via homologous recombination"/>
    <property type="evidence" value="ECO:0007669"/>
    <property type="project" value="TreeGrafter"/>
</dbReference>
<dbReference type="InterPro" id="IPR057498">
    <property type="entry name" value="Rtel1_ARCH"/>
</dbReference>
<evidence type="ECO:0000256" key="13">
    <source>
        <dbReference type="ARBA" id="ARBA00023235"/>
    </source>
</evidence>
<dbReference type="NCBIfam" id="TIGR00604">
    <property type="entry name" value="rad3"/>
    <property type="match status" value="1"/>
</dbReference>
<dbReference type="GO" id="GO:0006281">
    <property type="term" value="P:DNA repair"/>
    <property type="evidence" value="ECO:0007669"/>
    <property type="project" value="UniProtKB-KW"/>
</dbReference>
<feature type="domain" description="Helicase ATP-binding" evidence="15">
    <location>
        <begin position="7"/>
        <end position="313"/>
    </location>
</feature>
<evidence type="ECO:0000256" key="9">
    <source>
        <dbReference type="ARBA" id="ARBA00023004"/>
    </source>
</evidence>
<accession>A0A0J7KNW7</accession>
<dbReference type="InterPro" id="IPR027417">
    <property type="entry name" value="P-loop_NTPase"/>
</dbReference>
<comment type="subcellular location">
    <subcellularLocation>
        <location evidence="1">Nucleus</location>
    </subcellularLocation>
</comment>
<reference evidence="16 17" key="1">
    <citation type="submission" date="2015-04" db="EMBL/GenBank/DDBJ databases">
        <title>Lasius niger genome sequencing.</title>
        <authorList>
            <person name="Konorov E.A."/>
            <person name="Nikitin M.A."/>
            <person name="Kirill M.V."/>
            <person name="Chang P."/>
        </authorList>
    </citation>
    <scope>NUCLEOTIDE SEQUENCE [LARGE SCALE GENOMIC DNA]</scope>
    <source>
        <tissue evidence="16">Whole</tissue>
    </source>
</reference>
<dbReference type="GO" id="GO:0051539">
    <property type="term" value="F:4 iron, 4 sulfur cluster binding"/>
    <property type="evidence" value="ECO:0007669"/>
    <property type="project" value="UniProtKB-KW"/>
</dbReference>
<dbReference type="AlphaFoldDB" id="A0A0J7KNW7"/>
<dbReference type="SMART" id="SM00491">
    <property type="entry name" value="HELICc2"/>
    <property type="match status" value="1"/>
</dbReference>
<keyword evidence="8" id="KW-0067">ATP-binding</keyword>
<dbReference type="GO" id="GO:0046872">
    <property type="term" value="F:metal ion binding"/>
    <property type="evidence" value="ECO:0007669"/>
    <property type="project" value="UniProtKB-KW"/>
</dbReference>
<keyword evidence="12" id="KW-0234">DNA repair</keyword>
<comment type="caution">
    <text evidence="16">The sequence shown here is derived from an EMBL/GenBank/DDBJ whole genome shotgun (WGS) entry which is preliminary data.</text>
</comment>
<evidence type="ECO:0000256" key="7">
    <source>
        <dbReference type="ARBA" id="ARBA00022806"/>
    </source>
</evidence>
<protein>
    <submittedName>
        <fullName evidence="16">Regulator of telomere elongation helicase 1-like protein</fullName>
    </submittedName>
</protein>
<dbReference type="GO" id="GO:0005524">
    <property type="term" value="F:ATP binding"/>
    <property type="evidence" value="ECO:0007669"/>
    <property type="project" value="UniProtKB-KW"/>
</dbReference>
<keyword evidence="13" id="KW-0413">Isomerase</keyword>
<dbReference type="InterPro" id="IPR006555">
    <property type="entry name" value="ATP-dep_Helicase_C"/>
</dbReference>
<proteinExistence type="predicted"/>
<evidence type="ECO:0000256" key="5">
    <source>
        <dbReference type="ARBA" id="ARBA00022763"/>
    </source>
</evidence>
<keyword evidence="14" id="KW-0539">Nucleus</keyword>
<dbReference type="GO" id="GO:0016818">
    <property type="term" value="F:hydrolase activity, acting on acid anhydrides, in phosphorus-containing anhydrides"/>
    <property type="evidence" value="ECO:0007669"/>
    <property type="project" value="InterPro"/>
</dbReference>
<dbReference type="PROSITE" id="PS51193">
    <property type="entry name" value="HELICASE_ATP_BIND_2"/>
    <property type="match status" value="1"/>
</dbReference>
<dbReference type="PaxDb" id="67767-A0A0J7KNW7"/>
<dbReference type="STRING" id="67767.A0A0J7KNW7"/>
<dbReference type="InterPro" id="IPR013020">
    <property type="entry name" value="Rad3/Chl1-like"/>
</dbReference>
<dbReference type="Pfam" id="PF23109">
    <property type="entry name" value="ARCH_RTEL1"/>
    <property type="match status" value="1"/>
</dbReference>
<evidence type="ECO:0000256" key="2">
    <source>
        <dbReference type="ARBA" id="ARBA00022485"/>
    </source>
</evidence>
<dbReference type="GO" id="GO:0045910">
    <property type="term" value="P:negative regulation of DNA recombination"/>
    <property type="evidence" value="ECO:0007669"/>
    <property type="project" value="TreeGrafter"/>
</dbReference>
<evidence type="ECO:0000256" key="8">
    <source>
        <dbReference type="ARBA" id="ARBA00022840"/>
    </source>
</evidence>
<dbReference type="EMBL" id="LBMM01004880">
    <property type="protein sequence ID" value="KMQ92022.1"/>
    <property type="molecule type" value="Genomic_DNA"/>
</dbReference>
<dbReference type="GO" id="GO:0090657">
    <property type="term" value="P:telomeric loop disassembly"/>
    <property type="evidence" value="ECO:0007669"/>
    <property type="project" value="TreeGrafter"/>
</dbReference>
<dbReference type="OrthoDB" id="19182at2759"/>